<evidence type="ECO:0000256" key="6">
    <source>
        <dbReference type="ARBA" id="ARBA00022918"/>
    </source>
</evidence>
<keyword evidence="5" id="KW-0378">Hydrolase</keyword>
<keyword evidence="4" id="KW-0255">Endonuclease</keyword>
<dbReference type="CDD" id="cd09274">
    <property type="entry name" value="RNase_HI_RT_Ty3"/>
    <property type="match status" value="1"/>
</dbReference>
<dbReference type="EMBL" id="CACVKT020002172">
    <property type="protein sequence ID" value="CAC5375999.1"/>
    <property type="molecule type" value="Genomic_DNA"/>
</dbReference>
<evidence type="ECO:0000259" key="7">
    <source>
        <dbReference type="PROSITE" id="PS50878"/>
    </source>
</evidence>
<dbReference type="Proteomes" id="UP000507470">
    <property type="component" value="Unassembled WGS sequence"/>
</dbReference>
<reference evidence="8 9" key="1">
    <citation type="submission" date="2020-06" db="EMBL/GenBank/DDBJ databases">
        <authorList>
            <person name="Li R."/>
            <person name="Bekaert M."/>
        </authorList>
    </citation>
    <scope>NUCLEOTIDE SEQUENCE [LARGE SCALE GENOMIC DNA]</scope>
    <source>
        <strain evidence="9">wild</strain>
    </source>
</reference>
<keyword evidence="3" id="KW-0540">Nuclease</keyword>
<dbReference type="InterPro" id="IPR050951">
    <property type="entry name" value="Retrovirus_Pol_polyprotein"/>
</dbReference>
<protein>
    <recommendedName>
        <fullName evidence="7">Reverse transcriptase domain-containing protein</fullName>
    </recommendedName>
</protein>
<dbReference type="GO" id="GO:0003964">
    <property type="term" value="F:RNA-directed DNA polymerase activity"/>
    <property type="evidence" value="ECO:0007669"/>
    <property type="project" value="UniProtKB-KW"/>
</dbReference>
<dbReference type="SUPFAM" id="SSF56672">
    <property type="entry name" value="DNA/RNA polymerases"/>
    <property type="match status" value="1"/>
</dbReference>
<evidence type="ECO:0000313" key="9">
    <source>
        <dbReference type="Proteomes" id="UP000507470"/>
    </source>
</evidence>
<sequence>MGTVLLPDVSGIQNFDISDSTGLSARWKRWLWALHLFAAGKGVTDVDQKYALLLHTAGMNVQDIFFTLPEGAGEGAYEKASSSETIEQYITRLRQRADTCDFGNQNAIDERIRDQIIDKCLSHHLRRKLLEKGRTLTLANVRSIAKAMEDSERQAKSIEGQGQVNMIQSKGKQYGKNSFNSGNKSFNSGNKSTCTATCYSCGREGHIRTDPSCPARGKKCRKCKIVGHFDKNNTDDEEYVFSMIGVNQINSVCENIVVNIGNVDLKMKIDSGASCNIMGINLWNYLKDNRVKCVSSKSTKSLFAYGSEEPLKIAGIFTATVQCNNRTLNDIEFVVIEGKGQALLSRVGKLKSFQLQIPIDPDVEPVIQPMRRVPFNLRDKLAKKLDELLDLDIIEHVNEPSQWVSPVVVVPKRSGDDIRLCVDMRQANTAVKRVRHPIPTIDELLQEMNSSKVFSKLDVTWAYHQIELKPESREITTFVTHKGLLRYKRLMFGISCAPELYQNIMQQVLQGCEGVHNIMDDIIVHASNQVEHDKCLENVVRVLQDKGITLNNDKCEFNMSKVVFMGHVLSGRGIGPADVKVKAVVEACEPRTSAEVRSFLGLVNYSARFISDLATISTPLRALTRKDATFTWGKDEQRSFDELKRRLANAETLGYYDKSALTKVIADASPVGLGAVLIQEQNGELRIISYASRSLSDTERRYSQTEKEALVLVWACERFHVYIYGSQFELLTDHKPLECIYSTKSKVCARIERWVLRMQPYTYTVRYIPGPKNIADSLSRLIKEGKTSDNRENVTEEYVKFVAQESTPVAMTTREIERASENDSELKAVRECLVHSQ</sequence>
<evidence type="ECO:0000256" key="4">
    <source>
        <dbReference type="ARBA" id="ARBA00022759"/>
    </source>
</evidence>
<dbReference type="InterPro" id="IPR001878">
    <property type="entry name" value="Znf_CCHC"/>
</dbReference>
<keyword evidence="9" id="KW-1185">Reference proteome</keyword>
<evidence type="ECO:0000256" key="5">
    <source>
        <dbReference type="ARBA" id="ARBA00022801"/>
    </source>
</evidence>
<dbReference type="InterPro" id="IPR043502">
    <property type="entry name" value="DNA/RNA_pol_sf"/>
</dbReference>
<dbReference type="InterPro" id="IPR041373">
    <property type="entry name" value="RT_RNaseH"/>
</dbReference>
<dbReference type="Pfam" id="PF00078">
    <property type="entry name" value="RVT_1"/>
    <property type="match status" value="1"/>
</dbReference>
<dbReference type="FunFam" id="3.10.10.10:FF:000003">
    <property type="entry name" value="Retrovirus-related Pol polyprotein from transposon 297-like Protein"/>
    <property type="match status" value="1"/>
</dbReference>
<dbReference type="Gene3D" id="3.10.10.10">
    <property type="entry name" value="HIV Type 1 Reverse Transcriptase, subunit A, domain 1"/>
    <property type="match status" value="1"/>
</dbReference>
<evidence type="ECO:0000313" key="8">
    <source>
        <dbReference type="EMBL" id="CAC5375999.1"/>
    </source>
</evidence>
<dbReference type="Gene3D" id="4.10.60.10">
    <property type="entry name" value="Zinc finger, CCHC-type"/>
    <property type="match status" value="1"/>
</dbReference>
<keyword evidence="6" id="KW-0695">RNA-directed DNA polymerase</keyword>
<dbReference type="OrthoDB" id="10053045at2759"/>
<dbReference type="PANTHER" id="PTHR37984">
    <property type="entry name" value="PROTEIN CBG26694"/>
    <property type="match status" value="1"/>
</dbReference>
<dbReference type="PROSITE" id="PS50878">
    <property type="entry name" value="RT_POL"/>
    <property type="match status" value="1"/>
</dbReference>
<dbReference type="PANTHER" id="PTHR37984:SF11">
    <property type="entry name" value="INTEGRASE CATALYTIC DOMAIN-CONTAINING PROTEIN"/>
    <property type="match status" value="1"/>
</dbReference>
<keyword evidence="2" id="KW-0548">Nucleotidyltransferase</keyword>
<evidence type="ECO:0000256" key="2">
    <source>
        <dbReference type="ARBA" id="ARBA00022695"/>
    </source>
</evidence>
<dbReference type="GO" id="GO:0004519">
    <property type="term" value="F:endonuclease activity"/>
    <property type="evidence" value="ECO:0007669"/>
    <property type="project" value="UniProtKB-KW"/>
</dbReference>
<organism evidence="8 9">
    <name type="scientific">Mytilus coruscus</name>
    <name type="common">Sea mussel</name>
    <dbReference type="NCBI Taxonomy" id="42192"/>
    <lineage>
        <taxon>Eukaryota</taxon>
        <taxon>Metazoa</taxon>
        <taxon>Spiralia</taxon>
        <taxon>Lophotrochozoa</taxon>
        <taxon>Mollusca</taxon>
        <taxon>Bivalvia</taxon>
        <taxon>Autobranchia</taxon>
        <taxon>Pteriomorphia</taxon>
        <taxon>Mytilida</taxon>
        <taxon>Mytiloidea</taxon>
        <taxon>Mytilidae</taxon>
        <taxon>Mytilinae</taxon>
        <taxon>Mytilus</taxon>
    </lineage>
</organism>
<dbReference type="Gene3D" id="3.30.70.270">
    <property type="match status" value="2"/>
</dbReference>
<feature type="domain" description="Reverse transcriptase" evidence="7">
    <location>
        <begin position="391"/>
        <end position="569"/>
    </location>
</feature>
<dbReference type="FunFam" id="3.10.20.370:FF:000001">
    <property type="entry name" value="Retrovirus-related Pol polyprotein from transposon 17.6-like protein"/>
    <property type="match status" value="1"/>
</dbReference>
<dbReference type="FunFam" id="3.30.70.270:FF:000026">
    <property type="entry name" value="Transposon Ty3-G Gag-Pol polyprotein"/>
    <property type="match status" value="1"/>
</dbReference>
<dbReference type="InterPro" id="IPR043128">
    <property type="entry name" value="Rev_trsase/Diguanyl_cyclase"/>
</dbReference>
<evidence type="ECO:0000256" key="3">
    <source>
        <dbReference type="ARBA" id="ARBA00022722"/>
    </source>
</evidence>
<dbReference type="GO" id="GO:0008270">
    <property type="term" value="F:zinc ion binding"/>
    <property type="evidence" value="ECO:0007669"/>
    <property type="project" value="InterPro"/>
</dbReference>
<evidence type="ECO:0000256" key="1">
    <source>
        <dbReference type="ARBA" id="ARBA00022679"/>
    </source>
</evidence>
<dbReference type="GO" id="GO:0016787">
    <property type="term" value="F:hydrolase activity"/>
    <property type="evidence" value="ECO:0007669"/>
    <property type="project" value="UniProtKB-KW"/>
</dbReference>
<dbReference type="Pfam" id="PF00098">
    <property type="entry name" value="zf-CCHC"/>
    <property type="match status" value="1"/>
</dbReference>
<dbReference type="GO" id="GO:0003676">
    <property type="term" value="F:nucleic acid binding"/>
    <property type="evidence" value="ECO:0007669"/>
    <property type="project" value="InterPro"/>
</dbReference>
<dbReference type="AlphaFoldDB" id="A0A6J8AYW3"/>
<keyword evidence="1" id="KW-0808">Transferase</keyword>
<accession>A0A6J8AYW3</accession>
<dbReference type="InterPro" id="IPR000477">
    <property type="entry name" value="RT_dom"/>
</dbReference>
<dbReference type="Pfam" id="PF17917">
    <property type="entry name" value="RT_RNaseH"/>
    <property type="match status" value="1"/>
</dbReference>
<gene>
    <name evidence="8" type="ORF">MCOR_12786</name>
</gene>
<proteinExistence type="predicted"/>
<dbReference type="CDD" id="cd01647">
    <property type="entry name" value="RT_LTR"/>
    <property type="match status" value="1"/>
</dbReference>
<name>A0A6J8AYW3_MYTCO</name>
<dbReference type="Gene3D" id="3.10.20.370">
    <property type="match status" value="1"/>
</dbReference>